<keyword evidence="2" id="KW-0328">Glycosyltransferase</keyword>
<dbReference type="Gene3D" id="3.40.50.2020">
    <property type="match status" value="1"/>
</dbReference>
<protein>
    <submittedName>
        <fullName evidence="2">Phosphoribosyltransferase</fullName>
    </submittedName>
</protein>
<dbReference type="PATRIC" id="fig|281456.6.peg.1629"/>
<gene>
    <name evidence="2" type="ORF">Tfer_1525</name>
</gene>
<comment type="caution">
    <text evidence="2">The sequence shown here is derived from an EMBL/GenBank/DDBJ whole genome shotgun (WGS) entry which is preliminary data.</text>
</comment>
<dbReference type="SUPFAM" id="SSF53271">
    <property type="entry name" value="PRTase-like"/>
    <property type="match status" value="1"/>
</dbReference>
<keyword evidence="3" id="KW-1185">Reference proteome</keyword>
<dbReference type="Proteomes" id="UP000037175">
    <property type="component" value="Unassembled WGS sequence"/>
</dbReference>
<dbReference type="Gene3D" id="3.30.1310.20">
    <property type="entry name" value="PRTase-like"/>
    <property type="match status" value="1"/>
</dbReference>
<proteinExistence type="predicted"/>
<reference evidence="3" key="1">
    <citation type="submission" date="2015-07" db="EMBL/GenBank/DDBJ databases">
        <title>Complete Genome of Thermincola ferriacetica strain Z-0001T.</title>
        <authorList>
            <person name="Lusk B."/>
            <person name="Badalamenti J.P."/>
            <person name="Parameswaran P."/>
            <person name="Bond D.R."/>
            <person name="Torres C.I."/>
        </authorList>
    </citation>
    <scope>NUCLEOTIDE SEQUENCE [LARGE SCALE GENOMIC DNA]</scope>
    <source>
        <strain evidence="3">Z-0001</strain>
    </source>
</reference>
<name>A0A0L6W2E3_9FIRM</name>
<accession>A0A0L6W2E3</accession>
<evidence type="ECO:0000259" key="1">
    <source>
        <dbReference type="Pfam" id="PF00156"/>
    </source>
</evidence>
<dbReference type="AlphaFoldDB" id="A0A0L6W2E3"/>
<dbReference type="CDD" id="cd06223">
    <property type="entry name" value="PRTases_typeI"/>
    <property type="match status" value="1"/>
</dbReference>
<dbReference type="GO" id="GO:0016757">
    <property type="term" value="F:glycosyltransferase activity"/>
    <property type="evidence" value="ECO:0007669"/>
    <property type="project" value="UniProtKB-KW"/>
</dbReference>
<dbReference type="Pfam" id="PF00156">
    <property type="entry name" value="Pribosyltran"/>
    <property type="match status" value="1"/>
</dbReference>
<evidence type="ECO:0000313" key="3">
    <source>
        <dbReference type="Proteomes" id="UP000037175"/>
    </source>
</evidence>
<dbReference type="EMBL" id="LGTE01000009">
    <property type="protein sequence ID" value="KNZ69710.1"/>
    <property type="molecule type" value="Genomic_DNA"/>
</dbReference>
<keyword evidence="2" id="KW-0808">Transferase</keyword>
<organism evidence="2 3">
    <name type="scientific">Thermincola ferriacetica</name>
    <dbReference type="NCBI Taxonomy" id="281456"/>
    <lineage>
        <taxon>Bacteria</taxon>
        <taxon>Bacillati</taxon>
        <taxon>Bacillota</taxon>
        <taxon>Clostridia</taxon>
        <taxon>Eubacteriales</taxon>
        <taxon>Thermincolaceae</taxon>
        <taxon>Thermincola</taxon>
    </lineage>
</organism>
<dbReference type="InterPro" id="IPR000836">
    <property type="entry name" value="PRTase_dom"/>
</dbReference>
<evidence type="ECO:0000313" key="2">
    <source>
        <dbReference type="EMBL" id="KNZ69710.1"/>
    </source>
</evidence>
<dbReference type="InterPro" id="IPR029057">
    <property type="entry name" value="PRTase-like"/>
</dbReference>
<sequence length="202" mass="22247">MAELLKDYKNEDCIILGIPRGGVIVAAEVAEALHAPLDIIIPRKIGAPFNPEVAIGAITQDGTMICEERLISMLGISEQELVEEAGLVREEISRRMERYRGQRPFPELSNKTVILVDDGIATGYTVRAAIKSINGRNPGKLILAVPVAPKDTLLSLANELDEMVCPLTPDDFYAVGQYYMVFDQVTDYEVMRALREAALNSK</sequence>
<feature type="domain" description="Phosphoribosyltransferase" evidence="1">
    <location>
        <begin position="2"/>
        <end position="178"/>
    </location>
</feature>